<evidence type="ECO:0000259" key="2">
    <source>
        <dbReference type="Pfam" id="PF07992"/>
    </source>
</evidence>
<proteinExistence type="inferred from homology"/>
<dbReference type="SUPFAM" id="SSF51905">
    <property type="entry name" value="FAD/NAD(P)-binding domain"/>
    <property type="match status" value="1"/>
</dbReference>
<organism evidence="3 4">
    <name type="scientific">Cymbomonas tetramitiformis</name>
    <dbReference type="NCBI Taxonomy" id="36881"/>
    <lineage>
        <taxon>Eukaryota</taxon>
        <taxon>Viridiplantae</taxon>
        <taxon>Chlorophyta</taxon>
        <taxon>Pyramimonadophyceae</taxon>
        <taxon>Pyramimonadales</taxon>
        <taxon>Pyramimonadaceae</taxon>
        <taxon>Cymbomonas</taxon>
    </lineage>
</organism>
<dbReference type="PANTHER" id="PTHR22912:SF151">
    <property type="entry name" value="DIHYDROLIPOYL DEHYDROGENASE, MITOCHONDRIAL"/>
    <property type="match status" value="1"/>
</dbReference>
<dbReference type="PRINTS" id="PR00411">
    <property type="entry name" value="PNDRDTASEI"/>
</dbReference>
<evidence type="ECO:0000256" key="1">
    <source>
        <dbReference type="ARBA" id="ARBA00007532"/>
    </source>
</evidence>
<dbReference type="Gene3D" id="3.50.50.60">
    <property type="entry name" value="FAD/NAD(P)-binding domain"/>
    <property type="match status" value="1"/>
</dbReference>
<keyword evidence="4" id="KW-1185">Reference proteome</keyword>
<gene>
    <name evidence="3" type="ORF">CYMTET_20562</name>
</gene>
<dbReference type="GO" id="GO:0006103">
    <property type="term" value="P:2-oxoglutarate metabolic process"/>
    <property type="evidence" value="ECO:0007669"/>
    <property type="project" value="TreeGrafter"/>
</dbReference>
<dbReference type="InterPro" id="IPR050151">
    <property type="entry name" value="Class-I_Pyr_Nuc-Dis_Oxidored"/>
</dbReference>
<dbReference type="PANTHER" id="PTHR22912">
    <property type="entry name" value="DISULFIDE OXIDOREDUCTASE"/>
    <property type="match status" value="1"/>
</dbReference>
<evidence type="ECO:0000313" key="3">
    <source>
        <dbReference type="EMBL" id="KAK3271067.1"/>
    </source>
</evidence>
<reference evidence="3 4" key="1">
    <citation type="journal article" date="2015" name="Genome Biol. Evol.">
        <title>Comparative Genomics of a Bacterivorous Green Alga Reveals Evolutionary Causalities and Consequences of Phago-Mixotrophic Mode of Nutrition.</title>
        <authorList>
            <person name="Burns J.A."/>
            <person name="Paasch A."/>
            <person name="Narechania A."/>
            <person name="Kim E."/>
        </authorList>
    </citation>
    <scope>NUCLEOTIDE SEQUENCE [LARGE SCALE GENOMIC DNA]</scope>
    <source>
        <strain evidence="3 4">PLY_AMNH</strain>
    </source>
</reference>
<comment type="caution">
    <text evidence="3">The sequence shown here is derived from an EMBL/GenBank/DDBJ whole genome shotgun (WGS) entry which is preliminary data.</text>
</comment>
<feature type="domain" description="FAD/NAD(P)-binding" evidence="2">
    <location>
        <begin position="117"/>
        <end position="329"/>
    </location>
</feature>
<dbReference type="Proteomes" id="UP001190700">
    <property type="component" value="Unassembled WGS sequence"/>
</dbReference>
<dbReference type="GO" id="GO:0004148">
    <property type="term" value="F:dihydrolipoyl dehydrogenase (NADH) activity"/>
    <property type="evidence" value="ECO:0007669"/>
    <property type="project" value="TreeGrafter"/>
</dbReference>
<feature type="non-terminal residue" evidence="3">
    <location>
        <position position="338"/>
    </location>
</feature>
<sequence>MFAHAGLIKPRVQPHPRSRAATKTFAGGLRAGDSCFSAREHASCLLQSPRRISRLHKTAPSHLVASPGQRHRFYHRSYLAFSIRPSRRTAVNVSSAAAGDATPAGALDEEAAEVREYDVCILGGGPAGVEIAHLAGILNKSCCCIEPRGRLCAAPTGAVSKALREAARNLGKVDGSVRVSWPEVQQCVTKVLDRAFALTDEKFALDPDKCSVEKRWVACQPDILTGSGRFQAPGLVVVQPPEEGPALRVKANVIFVTTGSMAMRIPGLPWGVEAAEGWLFDSDSIAGIGRVPQHLVVQGGGVIAVEYAFIMHRLGASVTVIMREDSVLQGKGVDICIR</sequence>
<dbReference type="InterPro" id="IPR023753">
    <property type="entry name" value="FAD/NAD-binding_dom"/>
</dbReference>
<dbReference type="AlphaFoldDB" id="A0AAE0L418"/>
<dbReference type="Pfam" id="PF07992">
    <property type="entry name" value="Pyr_redox_2"/>
    <property type="match status" value="1"/>
</dbReference>
<name>A0AAE0L418_9CHLO</name>
<dbReference type="EMBL" id="LGRX02010029">
    <property type="protein sequence ID" value="KAK3271067.1"/>
    <property type="molecule type" value="Genomic_DNA"/>
</dbReference>
<evidence type="ECO:0000313" key="4">
    <source>
        <dbReference type="Proteomes" id="UP001190700"/>
    </source>
</evidence>
<accession>A0AAE0L418</accession>
<protein>
    <recommendedName>
        <fullName evidence="2">FAD/NAD(P)-binding domain-containing protein</fullName>
    </recommendedName>
</protein>
<dbReference type="InterPro" id="IPR036188">
    <property type="entry name" value="FAD/NAD-bd_sf"/>
</dbReference>
<comment type="similarity">
    <text evidence="1">Belongs to the class-I pyridine nucleotide-disulfide oxidoreductase family.</text>
</comment>
<dbReference type="GO" id="GO:0050660">
    <property type="term" value="F:flavin adenine dinucleotide binding"/>
    <property type="evidence" value="ECO:0007669"/>
    <property type="project" value="TreeGrafter"/>
</dbReference>
<dbReference type="PRINTS" id="PR00368">
    <property type="entry name" value="FADPNR"/>
</dbReference>